<dbReference type="Gene3D" id="3.30.565.10">
    <property type="entry name" value="Histidine kinase-like ATPase, C-terminal domain"/>
    <property type="match status" value="1"/>
</dbReference>
<evidence type="ECO:0000256" key="10">
    <source>
        <dbReference type="ARBA" id="ARBA00022840"/>
    </source>
</evidence>
<dbReference type="EC" id="2.7.13.3" evidence="3"/>
<keyword evidence="17" id="KW-1185">Reference proteome</keyword>
<evidence type="ECO:0000256" key="12">
    <source>
        <dbReference type="ARBA" id="ARBA00023012"/>
    </source>
</evidence>
<dbReference type="Pfam" id="PF00672">
    <property type="entry name" value="HAMP"/>
    <property type="match status" value="1"/>
</dbReference>
<dbReference type="InterPro" id="IPR003661">
    <property type="entry name" value="HisK_dim/P_dom"/>
</dbReference>
<evidence type="ECO:0000256" key="6">
    <source>
        <dbReference type="ARBA" id="ARBA00022679"/>
    </source>
</evidence>
<keyword evidence="6 16" id="KW-0808">Transferase</keyword>
<keyword evidence="12" id="KW-0902">Two-component regulatory system</keyword>
<dbReference type="Gene3D" id="6.10.340.10">
    <property type="match status" value="1"/>
</dbReference>
<dbReference type="Pfam" id="PF02518">
    <property type="entry name" value="HATPase_c"/>
    <property type="match status" value="1"/>
</dbReference>
<protein>
    <recommendedName>
        <fullName evidence="3">histidine kinase</fullName>
        <ecNumber evidence="3">2.7.13.3</ecNumber>
    </recommendedName>
</protein>
<keyword evidence="5" id="KW-0597">Phosphoprotein</keyword>
<evidence type="ECO:0000313" key="16">
    <source>
        <dbReference type="EMBL" id="CAH2715148.1"/>
    </source>
</evidence>
<evidence type="ECO:0000313" key="17">
    <source>
        <dbReference type="Proteomes" id="UP000838308"/>
    </source>
</evidence>
<dbReference type="SUPFAM" id="SSF55874">
    <property type="entry name" value="ATPase domain of HSP90 chaperone/DNA topoisomerase II/histidine kinase"/>
    <property type="match status" value="1"/>
</dbReference>
<dbReference type="CDD" id="cd00082">
    <property type="entry name" value="HisKA"/>
    <property type="match status" value="1"/>
</dbReference>
<evidence type="ECO:0000256" key="9">
    <source>
        <dbReference type="ARBA" id="ARBA00022777"/>
    </source>
</evidence>
<reference evidence="16" key="1">
    <citation type="submission" date="2022-04" db="EMBL/GenBank/DDBJ databases">
        <authorList>
            <person name="Criscuolo A."/>
        </authorList>
    </citation>
    <scope>NUCLEOTIDE SEQUENCE</scope>
    <source>
        <strain evidence="16">CIP111895</strain>
    </source>
</reference>
<keyword evidence="13" id="KW-0472">Membrane</keyword>
<evidence type="ECO:0000256" key="4">
    <source>
        <dbReference type="ARBA" id="ARBA00022475"/>
    </source>
</evidence>
<feature type="domain" description="HAMP" evidence="15">
    <location>
        <begin position="14"/>
        <end position="66"/>
    </location>
</feature>
<evidence type="ECO:0000256" key="3">
    <source>
        <dbReference type="ARBA" id="ARBA00012438"/>
    </source>
</evidence>
<dbReference type="CDD" id="cd06225">
    <property type="entry name" value="HAMP"/>
    <property type="match status" value="1"/>
</dbReference>
<comment type="subcellular location">
    <subcellularLocation>
        <location evidence="2">Cell membrane</location>
        <topology evidence="2">Multi-pass membrane protein</topology>
    </subcellularLocation>
</comment>
<comment type="caution">
    <text evidence="16">The sequence shown here is derived from an EMBL/GenBank/DDBJ whole genome shotgun (WGS) entry which is preliminary data.</text>
</comment>
<name>A0ABN8KRX5_9BACI</name>
<dbReference type="InterPro" id="IPR036097">
    <property type="entry name" value="HisK_dim/P_sf"/>
</dbReference>
<dbReference type="EMBL" id="CALBWS010000013">
    <property type="protein sequence ID" value="CAH2715148.1"/>
    <property type="molecule type" value="Genomic_DNA"/>
</dbReference>
<dbReference type="PROSITE" id="PS50885">
    <property type="entry name" value="HAMP"/>
    <property type="match status" value="1"/>
</dbReference>
<dbReference type="InterPro" id="IPR003594">
    <property type="entry name" value="HATPase_dom"/>
</dbReference>
<dbReference type="Gene3D" id="1.10.287.130">
    <property type="match status" value="1"/>
</dbReference>
<dbReference type="InterPro" id="IPR005467">
    <property type="entry name" value="His_kinase_dom"/>
</dbReference>
<dbReference type="InterPro" id="IPR036890">
    <property type="entry name" value="HATPase_C_sf"/>
</dbReference>
<dbReference type="PRINTS" id="PR00344">
    <property type="entry name" value="BCTRLSENSOR"/>
</dbReference>
<evidence type="ECO:0000256" key="13">
    <source>
        <dbReference type="ARBA" id="ARBA00023136"/>
    </source>
</evidence>
<keyword evidence="10" id="KW-0067">ATP-binding</keyword>
<evidence type="ECO:0000259" key="14">
    <source>
        <dbReference type="PROSITE" id="PS50109"/>
    </source>
</evidence>
<dbReference type="RefSeq" id="WP_248735442.1">
    <property type="nucleotide sequence ID" value="NZ_CALBWS010000013.1"/>
</dbReference>
<evidence type="ECO:0000256" key="11">
    <source>
        <dbReference type="ARBA" id="ARBA00022989"/>
    </source>
</evidence>
<evidence type="ECO:0000256" key="5">
    <source>
        <dbReference type="ARBA" id="ARBA00022553"/>
    </source>
</evidence>
<dbReference type="Proteomes" id="UP000838308">
    <property type="component" value="Unassembled WGS sequence"/>
</dbReference>
<keyword evidence="7" id="KW-0812">Transmembrane</keyword>
<dbReference type="InterPro" id="IPR003660">
    <property type="entry name" value="HAMP_dom"/>
</dbReference>
<feature type="domain" description="Histidine kinase" evidence="14">
    <location>
        <begin position="81"/>
        <end position="299"/>
    </location>
</feature>
<keyword evidence="9 16" id="KW-0418">Kinase</keyword>
<dbReference type="SMART" id="SM00304">
    <property type="entry name" value="HAMP"/>
    <property type="match status" value="1"/>
</dbReference>
<evidence type="ECO:0000256" key="7">
    <source>
        <dbReference type="ARBA" id="ARBA00022692"/>
    </source>
</evidence>
<sequence length="299" mass="34517">MIASFLFFFFLLTRPLVRYLRTLAEGLLTIAGGNLDYRLPMSNEDEMGEVAKSINFMAEQLQEKMNRERQIENSKMELITSVSHDLRTPLTSIIGYLNLLKNDNYENLEEHKRYINNAYNKSQQLKKLIDDLFEYTRLTSGAVNLSFTKIDVSGLLEQIMNEFEPIAQENLLTVRTIRDQTPIYGYVDAEKMVRAIDNLLMNALKFSMKPGEITVRLSAEEQHIYFAVENRGKPISEEQEKLLFERFYKADPSRNDHHGSPGAGMGLSIAKNIVELHGGRIWLNHQNGHFTFFIEISRI</sequence>
<gene>
    <name evidence="16" type="primary">rcsC_9</name>
    <name evidence="16" type="ORF">BACCIP111895_02332</name>
</gene>
<dbReference type="SMART" id="SM00388">
    <property type="entry name" value="HisKA"/>
    <property type="match status" value="1"/>
</dbReference>
<dbReference type="GO" id="GO:0004673">
    <property type="term" value="F:protein histidine kinase activity"/>
    <property type="evidence" value="ECO:0007669"/>
    <property type="project" value="UniProtKB-EC"/>
</dbReference>
<dbReference type="SUPFAM" id="SSF47384">
    <property type="entry name" value="Homodimeric domain of signal transducing histidine kinase"/>
    <property type="match status" value="1"/>
</dbReference>
<comment type="catalytic activity">
    <reaction evidence="1">
        <text>ATP + protein L-histidine = ADP + protein N-phospho-L-histidine.</text>
        <dbReference type="EC" id="2.7.13.3"/>
    </reaction>
</comment>
<dbReference type="PANTHER" id="PTHR45528">
    <property type="entry name" value="SENSOR HISTIDINE KINASE CPXA"/>
    <property type="match status" value="1"/>
</dbReference>
<dbReference type="Pfam" id="PF00512">
    <property type="entry name" value="HisKA"/>
    <property type="match status" value="1"/>
</dbReference>
<proteinExistence type="predicted"/>
<evidence type="ECO:0000259" key="15">
    <source>
        <dbReference type="PROSITE" id="PS50885"/>
    </source>
</evidence>
<dbReference type="PANTHER" id="PTHR45528:SF8">
    <property type="entry name" value="HISTIDINE KINASE"/>
    <property type="match status" value="1"/>
</dbReference>
<organism evidence="16 17">
    <name type="scientific">Neobacillus rhizosphaerae</name>
    <dbReference type="NCBI Taxonomy" id="2880965"/>
    <lineage>
        <taxon>Bacteria</taxon>
        <taxon>Bacillati</taxon>
        <taxon>Bacillota</taxon>
        <taxon>Bacilli</taxon>
        <taxon>Bacillales</taxon>
        <taxon>Bacillaceae</taxon>
        <taxon>Neobacillus</taxon>
    </lineage>
</organism>
<keyword evidence="8" id="KW-0547">Nucleotide-binding</keyword>
<accession>A0ABN8KRX5</accession>
<dbReference type="SMART" id="SM00387">
    <property type="entry name" value="HATPase_c"/>
    <property type="match status" value="1"/>
</dbReference>
<dbReference type="SUPFAM" id="SSF158472">
    <property type="entry name" value="HAMP domain-like"/>
    <property type="match status" value="1"/>
</dbReference>
<keyword evidence="11" id="KW-1133">Transmembrane helix</keyword>
<keyword evidence="4" id="KW-1003">Cell membrane</keyword>
<evidence type="ECO:0000256" key="2">
    <source>
        <dbReference type="ARBA" id="ARBA00004651"/>
    </source>
</evidence>
<dbReference type="InterPro" id="IPR050398">
    <property type="entry name" value="HssS/ArlS-like"/>
</dbReference>
<dbReference type="PROSITE" id="PS50109">
    <property type="entry name" value="HIS_KIN"/>
    <property type="match status" value="1"/>
</dbReference>
<dbReference type="InterPro" id="IPR004358">
    <property type="entry name" value="Sig_transdc_His_kin-like_C"/>
</dbReference>
<evidence type="ECO:0000256" key="1">
    <source>
        <dbReference type="ARBA" id="ARBA00000085"/>
    </source>
</evidence>
<evidence type="ECO:0000256" key="8">
    <source>
        <dbReference type="ARBA" id="ARBA00022741"/>
    </source>
</evidence>